<accession>A0A0P7WAI4</accession>
<protein>
    <recommendedName>
        <fullName evidence="9">Pericentrin/AKAP-450 centrosomal targeting domain-containing protein</fullName>
    </recommendedName>
</protein>
<dbReference type="PANTHER" id="PTHR44981:SF3">
    <property type="entry name" value="PERICENTRIN"/>
    <property type="match status" value="1"/>
</dbReference>
<feature type="coiled-coil region" evidence="5">
    <location>
        <begin position="48"/>
        <end position="100"/>
    </location>
</feature>
<keyword evidence="2" id="KW-0963">Cytoplasm</keyword>
<comment type="caution">
    <text evidence="7">The sequence shown here is derived from an EMBL/GenBank/DDBJ whole genome shotgun (WGS) entry which is preliminary data.</text>
</comment>
<evidence type="ECO:0000256" key="1">
    <source>
        <dbReference type="ARBA" id="ARBA00004300"/>
    </source>
</evidence>
<evidence type="ECO:0000256" key="4">
    <source>
        <dbReference type="ARBA" id="ARBA00023212"/>
    </source>
</evidence>
<proteinExistence type="predicted"/>
<gene>
    <name evidence="7" type="ORF">Z043_124282</name>
</gene>
<evidence type="ECO:0000256" key="6">
    <source>
        <dbReference type="SAM" id="MobiDB-lite"/>
    </source>
</evidence>
<reference evidence="7 8" key="1">
    <citation type="submission" date="2015-08" db="EMBL/GenBank/DDBJ databases">
        <title>The genome of the Asian arowana (Scleropages formosus).</title>
        <authorList>
            <person name="Tan M.H."/>
            <person name="Gan H.M."/>
            <person name="Croft L.J."/>
            <person name="Austin C.M."/>
        </authorList>
    </citation>
    <scope>NUCLEOTIDE SEQUENCE [LARGE SCALE GENOMIC DNA]</scope>
    <source>
        <strain evidence="7">Aro1</strain>
    </source>
</reference>
<organism evidence="7 8">
    <name type="scientific">Scleropages formosus</name>
    <name type="common">Asian bonytongue</name>
    <name type="synonym">Osteoglossum formosum</name>
    <dbReference type="NCBI Taxonomy" id="113540"/>
    <lineage>
        <taxon>Eukaryota</taxon>
        <taxon>Metazoa</taxon>
        <taxon>Chordata</taxon>
        <taxon>Craniata</taxon>
        <taxon>Vertebrata</taxon>
        <taxon>Euteleostomi</taxon>
        <taxon>Actinopterygii</taxon>
        <taxon>Neopterygii</taxon>
        <taxon>Teleostei</taxon>
        <taxon>Osteoglossocephala</taxon>
        <taxon>Osteoglossomorpha</taxon>
        <taxon>Osteoglossiformes</taxon>
        <taxon>Osteoglossidae</taxon>
        <taxon>Scleropages</taxon>
    </lineage>
</organism>
<feature type="coiled-coil region" evidence="5">
    <location>
        <begin position="353"/>
        <end position="421"/>
    </location>
</feature>
<evidence type="ECO:0008006" key="9">
    <source>
        <dbReference type="Google" id="ProtNLM"/>
    </source>
</evidence>
<dbReference type="GO" id="GO:0060090">
    <property type="term" value="F:molecular adaptor activity"/>
    <property type="evidence" value="ECO:0007669"/>
    <property type="project" value="InterPro"/>
</dbReference>
<sequence length="1193" mass="136296">MLEEVQRLGQEKLDVQRQAEKDHSGLVSRLKLLESELEQQVCRGPELEERHRTRCEDLQQHIHALEKQLKHNRQFIDEQAVEREHERDEFQQEIKKLEAQLRQPNKGHSTAESNMQRNMELAFLDFISLEQFYSSASAHLLFSSMKEKVEDYNTLLQTKEQFEHNVAEQNEEIDRMASRIQELEEALRSSTETNRALSQLEQELQKARKVEQDLLRDREALQQQQYSNRMHISALQSKLDETRHRVPDSSSNPALREQLTSLKQDLLDKEKQVEVLLEQLEEVQRNLGMKEEKALQLNLQLDELTRQNATCVTQMQNEIGSLKEQLSSLQKFQDVARKEVTAACSLQLPFALIEEKNLEIDHLNQQILQLQQELSVSKDCKVEQQKQAEVEHLRSQVELLRQTHEEETEQLHEVIDKLQEELVRLGPDRMEVSDPVEQSSPPSGRWPPASREDSLGRELQRRLDLAHSERDALQQLLRNQEDSFRSQREEMEQSLEDQQQHLNRMQEEAANLTAQLSQEQRQAEQLSTRLQELEAERDEALAVSGRAEEQLRSEFAAVEAIVAQLRDSQAQIGQLETLKESLSGETHILRQSKACLQEEVERLKREVASNSAHIQQLNQQLEDQEAECVEAHKEVLKCADETLAKAEEVLQEKEQQLAQLIAEHSALRAELASVKEGLSSSTERAEKLVEEGQTKDQALAELEVVNQHLKLELCRLQEDLALQEEELCSQHQELEQLREQHGLQVQQDTQPLRLSLSQEAFGGSPEHLRHLDISMDQMAHLSELSALHCTSLELHTKDRSLLPEILPSSMDLPSVCSPGSDPSSTLASDHLAVNGSSGAGKVKELENMDLMPPSSLTCSTTSPSPHDWASDGYGSNVSLELGAQLQVELDAAERLDAHFLDYLRQRGMAPADSMDSVAVNEELLSPELQSLLKKLYHEACHILALSQPLTASTAPPSWQREKRALQEAVVSLRELLCKVANHKPQCIHGSVASLEVDNKEVDWSANLLQSLHRLFASERDWLRSELQSVVRSHPTLDPESFMKQLADLLKQQEGHQRQSLEQLLSAERRCLLAQLQDLQGQMRISSLKSQEQLQQLRVCMTTTQEESSQHQHQLRRQVELLEFQLQQEQTLMQDLRSSLAVEQDTVALLKKELEESSLQLSAAGRSQQELHNEICGLRYQLSQCTIGTIVILL</sequence>
<dbReference type="GO" id="GO:0007165">
    <property type="term" value="P:signal transduction"/>
    <property type="evidence" value="ECO:0007669"/>
    <property type="project" value="InterPro"/>
</dbReference>
<evidence type="ECO:0000313" key="7">
    <source>
        <dbReference type="EMBL" id="KPP57942.1"/>
    </source>
</evidence>
<evidence type="ECO:0000256" key="2">
    <source>
        <dbReference type="ARBA" id="ARBA00022490"/>
    </source>
</evidence>
<evidence type="ECO:0000256" key="5">
    <source>
        <dbReference type="SAM" id="Coils"/>
    </source>
</evidence>
<dbReference type="EMBL" id="JARO02015074">
    <property type="protein sequence ID" value="KPP57942.1"/>
    <property type="molecule type" value="Genomic_DNA"/>
</dbReference>
<comment type="subcellular location">
    <subcellularLocation>
        <location evidence="1">Cytoplasm</location>
        <location evidence="1">Cytoskeleton</location>
        <location evidence="1">Microtubule organizing center</location>
        <location evidence="1">Centrosome</location>
    </subcellularLocation>
</comment>
<keyword evidence="3 5" id="KW-0175">Coiled coil</keyword>
<dbReference type="PANTHER" id="PTHR44981">
    <property type="entry name" value="PERICENTRIN-LIKE PROTEIN, ISOFORM F"/>
    <property type="match status" value="1"/>
</dbReference>
<feature type="coiled-coil region" evidence="5">
    <location>
        <begin position="152"/>
        <end position="224"/>
    </location>
</feature>
<name>A0A0P7WAI4_SCLFO</name>
<dbReference type="Proteomes" id="UP000034805">
    <property type="component" value="Unassembled WGS sequence"/>
</dbReference>
<evidence type="ECO:0000256" key="3">
    <source>
        <dbReference type="ARBA" id="ARBA00023054"/>
    </source>
</evidence>
<feature type="coiled-coil region" evidence="5">
    <location>
        <begin position="463"/>
        <end position="670"/>
    </location>
</feature>
<keyword evidence="4" id="KW-0206">Cytoskeleton</keyword>
<feature type="coiled-coil region" evidence="5">
    <location>
        <begin position="252"/>
        <end position="307"/>
    </location>
</feature>
<evidence type="ECO:0000313" key="8">
    <source>
        <dbReference type="Proteomes" id="UP000034805"/>
    </source>
</evidence>
<dbReference type="InterPro" id="IPR028745">
    <property type="entry name" value="AKAP9/Pericentrin"/>
</dbReference>
<dbReference type="GO" id="GO:0005813">
    <property type="term" value="C:centrosome"/>
    <property type="evidence" value="ECO:0007669"/>
    <property type="project" value="UniProtKB-SubCell"/>
</dbReference>
<dbReference type="AlphaFoldDB" id="A0A0P7WAI4"/>
<feature type="region of interest" description="Disordered" evidence="6">
    <location>
        <begin position="429"/>
        <end position="457"/>
    </location>
</feature>